<gene>
    <name evidence="2" type="ordered locus">Galf_1305</name>
</gene>
<sequence length="187" mass="21014" precursor="true">MKKNSDYLFFPCIRQFLVIFLLSCSFSAYATAPRITAQLFGEERQSDIVSYQPAGAHADNLLVLEIVNEAFKAVGKSPVVDVLPSKQLAVYTFFNNDVAGLIGNQDDLAGKVKKQYRMVTFYLAGVDEQPVALIFSNQRGLALHKAFVNGMQKIISSGKYQQLFEKYHDKLPAGFILRLKRQNPGWK</sequence>
<dbReference type="HOGENOM" id="CLU_1445726_0_0_4"/>
<accession>D9SFN5</accession>
<feature type="signal peptide" evidence="1">
    <location>
        <begin position="1"/>
        <end position="30"/>
    </location>
</feature>
<keyword evidence="3" id="KW-1185">Reference proteome</keyword>
<organism evidence="2 3">
    <name type="scientific">Gallionella capsiferriformans (strain ES-2)</name>
    <name type="common">Gallionella ferruginea capsiferriformans (strain ES-2)</name>
    <dbReference type="NCBI Taxonomy" id="395494"/>
    <lineage>
        <taxon>Bacteria</taxon>
        <taxon>Pseudomonadati</taxon>
        <taxon>Pseudomonadota</taxon>
        <taxon>Betaproteobacteria</taxon>
        <taxon>Nitrosomonadales</taxon>
        <taxon>Gallionellaceae</taxon>
        <taxon>Gallionella</taxon>
    </lineage>
</organism>
<evidence type="ECO:0008006" key="4">
    <source>
        <dbReference type="Google" id="ProtNLM"/>
    </source>
</evidence>
<evidence type="ECO:0000256" key="1">
    <source>
        <dbReference type="SAM" id="SignalP"/>
    </source>
</evidence>
<proteinExistence type="predicted"/>
<keyword evidence="1" id="KW-0732">Signal</keyword>
<dbReference type="EMBL" id="CP002159">
    <property type="protein sequence ID" value="ADL55332.1"/>
    <property type="molecule type" value="Genomic_DNA"/>
</dbReference>
<feature type="chain" id="PRO_5003128182" description="Solute-binding protein family 3/N-terminal domain-containing protein" evidence="1">
    <location>
        <begin position="31"/>
        <end position="187"/>
    </location>
</feature>
<dbReference type="OrthoDB" id="9846628at2"/>
<dbReference type="AlphaFoldDB" id="D9SFN5"/>
<evidence type="ECO:0000313" key="2">
    <source>
        <dbReference type="EMBL" id="ADL55332.1"/>
    </source>
</evidence>
<protein>
    <recommendedName>
        <fullName evidence="4">Solute-binding protein family 3/N-terminal domain-containing protein</fullName>
    </recommendedName>
</protein>
<reference evidence="2 3" key="1">
    <citation type="submission" date="2010-08" db="EMBL/GenBank/DDBJ databases">
        <title>Complete sequence of Gallionella capsiferriformans ES-2.</title>
        <authorList>
            <consortium name="US DOE Joint Genome Institute"/>
            <person name="Lucas S."/>
            <person name="Copeland A."/>
            <person name="Lapidus A."/>
            <person name="Cheng J.-F."/>
            <person name="Bruce D."/>
            <person name="Goodwin L."/>
            <person name="Pitluck S."/>
            <person name="Chertkov O."/>
            <person name="Davenport K.W."/>
            <person name="Detter J.C."/>
            <person name="Han C."/>
            <person name="Tapia R."/>
            <person name="Land M."/>
            <person name="Hauser L."/>
            <person name="Chang Y.-J."/>
            <person name="Jeffries C."/>
            <person name="Kyrpides N."/>
            <person name="Ivanova N."/>
            <person name="Mikhailova N."/>
            <person name="Shelobolina E.S."/>
            <person name="Picardal F."/>
            <person name="Roden E."/>
            <person name="Emerson D."/>
            <person name="Woyke T."/>
        </authorList>
    </citation>
    <scope>NUCLEOTIDE SEQUENCE [LARGE SCALE GENOMIC DNA]</scope>
    <source>
        <strain evidence="2 3">ES-2</strain>
    </source>
</reference>
<dbReference type="STRING" id="395494.Galf_1305"/>
<dbReference type="Proteomes" id="UP000001235">
    <property type="component" value="Chromosome"/>
</dbReference>
<dbReference type="RefSeq" id="WP_013293271.1">
    <property type="nucleotide sequence ID" value="NC_014394.1"/>
</dbReference>
<evidence type="ECO:0000313" key="3">
    <source>
        <dbReference type="Proteomes" id="UP000001235"/>
    </source>
</evidence>
<name>D9SFN5_GALCS</name>
<dbReference type="KEGG" id="gca:Galf_1305"/>